<name>A0A2R6WHG4_MARPO</name>
<sequence>MGACIASQRKDPEAEYSTVMRRELAKMIYDDLSKTGCRTINALKKRKISESGTRSARQEVEADINKHKMVFFDLRENNLISPRHSRQLQNFRNEIEMDIRNRRDVEPPPNVGSTVSWEILQKIQELENTKSTPRIRKNVPASRATHHHHPSNRSLPPRTSTGSLPIKPAKSAEVTWAI</sequence>
<proteinExistence type="predicted"/>
<reference evidence="3" key="1">
    <citation type="journal article" date="2017" name="Cell">
        <title>Insights into land plant evolution garnered from the Marchantia polymorpha genome.</title>
        <authorList>
            <person name="Bowman J.L."/>
            <person name="Kohchi T."/>
            <person name="Yamato K.T."/>
            <person name="Jenkins J."/>
            <person name="Shu S."/>
            <person name="Ishizaki K."/>
            <person name="Yamaoka S."/>
            <person name="Nishihama R."/>
            <person name="Nakamura Y."/>
            <person name="Berger F."/>
            <person name="Adam C."/>
            <person name="Aki S.S."/>
            <person name="Althoff F."/>
            <person name="Araki T."/>
            <person name="Arteaga-Vazquez M.A."/>
            <person name="Balasubrmanian S."/>
            <person name="Barry K."/>
            <person name="Bauer D."/>
            <person name="Boehm C.R."/>
            <person name="Briginshaw L."/>
            <person name="Caballero-Perez J."/>
            <person name="Catarino B."/>
            <person name="Chen F."/>
            <person name="Chiyoda S."/>
            <person name="Chovatia M."/>
            <person name="Davies K.M."/>
            <person name="Delmans M."/>
            <person name="Demura T."/>
            <person name="Dierschke T."/>
            <person name="Dolan L."/>
            <person name="Dorantes-Acosta A.E."/>
            <person name="Eklund D.M."/>
            <person name="Florent S.N."/>
            <person name="Flores-Sandoval E."/>
            <person name="Fujiyama A."/>
            <person name="Fukuzawa H."/>
            <person name="Galik B."/>
            <person name="Grimanelli D."/>
            <person name="Grimwood J."/>
            <person name="Grossniklaus U."/>
            <person name="Hamada T."/>
            <person name="Haseloff J."/>
            <person name="Hetherington A.J."/>
            <person name="Higo A."/>
            <person name="Hirakawa Y."/>
            <person name="Hundley H.N."/>
            <person name="Ikeda Y."/>
            <person name="Inoue K."/>
            <person name="Inoue S.I."/>
            <person name="Ishida S."/>
            <person name="Jia Q."/>
            <person name="Kakita M."/>
            <person name="Kanazawa T."/>
            <person name="Kawai Y."/>
            <person name="Kawashima T."/>
            <person name="Kennedy M."/>
            <person name="Kinose K."/>
            <person name="Kinoshita T."/>
            <person name="Kohara Y."/>
            <person name="Koide E."/>
            <person name="Komatsu K."/>
            <person name="Kopischke S."/>
            <person name="Kubo M."/>
            <person name="Kyozuka J."/>
            <person name="Lagercrantz U."/>
            <person name="Lin S.S."/>
            <person name="Lindquist E."/>
            <person name="Lipzen A.M."/>
            <person name="Lu C.W."/>
            <person name="De Luna E."/>
            <person name="Martienssen R.A."/>
            <person name="Minamino N."/>
            <person name="Mizutani M."/>
            <person name="Mizutani M."/>
            <person name="Mochizuki N."/>
            <person name="Monte I."/>
            <person name="Mosher R."/>
            <person name="Nagasaki H."/>
            <person name="Nakagami H."/>
            <person name="Naramoto S."/>
            <person name="Nishitani K."/>
            <person name="Ohtani M."/>
            <person name="Okamoto T."/>
            <person name="Okumura M."/>
            <person name="Phillips J."/>
            <person name="Pollak B."/>
            <person name="Reinders A."/>
            <person name="Rovekamp M."/>
            <person name="Sano R."/>
            <person name="Sawa S."/>
            <person name="Schmid M.W."/>
            <person name="Shirakawa M."/>
            <person name="Solano R."/>
            <person name="Spunde A."/>
            <person name="Suetsugu N."/>
            <person name="Sugano S."/>
            <person name="Sugiyama A."/>
            <person name="Sun R."/>
            <person name="Suzuki Y."/>
            <person name="Takenaka M."/>
            <person name="Takezawa D."/>
            <person name="Tomogane H."/>
            <person name="Tsuzuki M."/>
            <person name="Ueda T."/>
            <person name="Umeda M."/>
            <person name="Ward J.M."/>
            <person name="Watanabe Y."/>
            <person name="Yazaki K."/>
            <person name="Yokoyama R."/>
            <person name="Yoshitake Y."/>
            <person name="Yotsui I."/>
            <person name="Zachgo S."/>
            <person name="Schmutz J."/>
        </authorList>
    </citation>
    <scope>NUCLEOTIDE SEQUENCE [LARGE SCALE GENOMIC DNA]</scope>
    <source>
        <strain evidence="3">Tak-1</strain>
    </source>
</reference>
<dbReference type="AlphaFoldDB" id="A0A2R6WHG4"/>
<feature type="compositionally biased region" description="Polar residues" evidence="1">
    <location>
        <begin position="152"/>
        <end position="163"/>
    </location>
</feature>
<organism evidence="2 3">
    <name type="scientific">Marchantia polymorpha</name>
    <name type="common">Common liverwort</name>
    <name type="synonym">Marchantia aquatica</name>
    <dbReference type="NCBI Taxonomy" id="3197"/>
    <lineage>
        <taxon>Eukaryota</taxon>
        <taxon>Viridiplantae</taxon>
        <taxon>Streptophyta</taxon>
        <taxon>Embryophyta</taxon>
        <taxon>Marchantiophyta</taxon>
        <taxon>Marchantiopsida</taxon>
        <taxon>Marchantiidae</taxon>
        <taxon>Marchantiales</taxon>
        <taxon>Marchantiaceae</taxon>
        <taxon>Marchantia</taxon>
    </lineage>
</organism>
<dbReference type="Gramene" id="Mp4g21970.1">
    <property type="protein sequence ID" value="Mp4g21970.1.cds"/>
    <property type="gene ID" value="Mp4g21970"/>
</dbReference>
<dbReference type="Proteomes" id="UP000244005">
    <property type="component" value="Unassembled WGS sequence"/>
</dbReference>
<protein>
    <submittedName>
        <fullName evidence="2">Uncharacterized protein</fullName>
    </submittedName>
</protein>
<evidence type="ECO:0000313" key="2">
    <source>
        <dbReference type="EMBL" id="PTQ33284.1"/>
    </source>
</evidence>
<accession>A0A2R6WHG4</accession>
<evidence type="ECO:0000256" key="1">
    <source>
        <dbReference type="SAM" id="MobiDB-lite"/>
    </source>
</evidence>
<evidence type="ECO:0000313" key="3">
    <source>
        <dbReference type="Proteomes" id="UP000244005"/>
    </source>
</evidence>
<dbReference type="EMBL" id="KZ772762">
    <property type="protein sequence ID" value="PTQ33284.1"/>
    <property type="molecule type" value="Genomic_DNA"/>
</dbReference>
<keyword evidence="3" id="KW-1185">Reference proteome</keyword>
<gene>
    <name evidence="2" type="ORF">MARPO_0090s0025</name>
</gene>
<feature type="region of interest" description="Disordered" evidence="1">
    <location>
        <begin position="128"/>
        <end position="178"/>
    </location>
</feature>